<dbReference type="EMBL" id="JBBPBN010000008">
    <property type="protein sequence ID" value="KAK9032947.1"/>
    <property type="molecule type" value="Genomic_DNA"/>
</dbReference>
<reference evidence="1 2" key="1">
    <citation type="journal article" date="2024" name="G3 (Bethesda)">
        <title>Genome assembly of Hibiscus sabdariffa L. provides insights into metabolisms of medicinal natural products.</title>
        <authorList>
            <person name="Kim T."/>
        </authorList>
    </citation>
    <scope>NUCLEOTIDE SEQUENCE [LARGE SCALE GENOMIC DNA]</scope>
    <source>
        <strain evidence="1">TK-2024</strain>
        <tissue evidence="1">Old leaves</tissue>
    </source>
</reference>
<name>A0ABR2T6Z1_9ROSI</name>
<gene>
    <name evidence="1" type="ORF">V6N11_017989</name>
</gene>
<comment type="caution">
    <text evidence="1">The sequence shown here is derived from an EMBL/GenBank/DDBJ whole genome shotgun (WGS) entry which is preliminary data.</text>
</comment>
<dbReference type="Proteomes" id="UP001396334">
    <property type="component" value="Unassembled WGS sequence"/>
</dbReference>
<keyword evidence="2" id="KW-1185">Reference proteome</keyword>
<organism evidence="1 2">
    <name type="scientific">Hibiscus sabdariffa</name>
    <name type="common">roselle</name>
    <dbReference type="NCBI Taxonomy" id="183260"/>
    <lineage>
        <taxon>Eukaryota</taxon>
        <taxon>Viridiplantae</taxon>
        <taxon>Streptophyta</taxon>
        <taxon>Embryophyta</taxon>
        <taxon>Tracheophyta</taxon>
        <taxon>Spermatophyta</taxon>
        <taxon>Magnoliopsida</taxon>
        <taxon>eudicotyledons</taxon>
        <taxon>Gunneridae</taxon>
        <taxon>Pentapetalae</taxon>
        <taxon>rosids</taxon>
        <taxon>malvids</taxon>
        <taxon>Malvales</taxon>
        <taxon>Malvaceae</taxon>
        <taxon>Malvoideae</taxon>
        <taxon>Hibiscus</taxon>
    </lineage>
</organism>
<evidence type="ECO:0000313" key="1">
    <source>
        <dbReference type="EMBL" id="KAK9032947.1"/>
    </source>
</evidence>
<protein>
    <submittedName>
        <fullName evidence="1">Uncharacterized protein</fullName>
    </submittedName>
</protein>
<proteinExistence type="predicted"/>
<accession>A0ABR2T6Z1</accession>
<sequence>MQISGKAGGKNSGIVKNVAYYESNPGKKSKAVRSMAHKAVVIPMVEGQEASVVEHANHSKVHVAVSIFVQSHGKVGLDGIISGKSMGGKVKGSKENVRQGLKICKPSDMRTISRPVLSEWVDNMNSQPDSIAMDKEWSRGNLYQIFDRALLIMHGSLNF</sequence>
<evidence type="ECO:0000313" key="2">
    <source>
        <dbReference type="Proteomes" id="UP001396334"/>
    </source>
</evidence>